<comment type="caution">
    <text evidence="7">The sequence shown here is derived from an EMBL/GenBank/DDBJ whole genome shotgun (WGS) entry which is preliminary data.</text>
</comment>
<dbReference type="InterPro" id="IPR020628">
    <property type="entry name" value="Formate_THF_ligase_CS"/>
</dbReference>
<keyword evidence="6" id="KW-0067">ATP-binding</keyword>
<evidence type="ECO:0000256" key="2">
    <source>
        <dbReference type="ARBA" id="ARBA00012295"/>
    </source>
</evidence>
<evidence type="ECO:0000256" key="1">
    <source>
        <dbReference type="ARBA" id="ARBA00004777"/>
    </source>
</evidence>
<evidence type="ECO:0000313" key="8">
    <source>
        <dbReference type="Proteomes" id="UP001146120"/>
    </source>
</evidence>
<evidence type="ECO:0000313" key="7">
    <source>
        <dbReference type="EMBL" id="DAZ97675.1"/>
    </source>
</evidence>
<evidence type="ECO:0000256" key="3">
    <source>
        <dbReference type="ARBA" id="ARBA00022563"/>
    </source>
</evidence>
<dbReference type="EMBL" id="DAKRPA010000128">
    <property type="protein sequence ID" value="DAZ97675.1"/>
    <property type="molecule type" value="Genomic_DNA"/>
</dbReference>
<dbReference type="Proteomes" id="UP001146120">
    <property type="component" value="Unassembled WGS sequence"/>
</dbReference>
<keyword evidence="3" id="KW-0554">One-carbon metabolism</keyword>
<protein>
    <recommendedName>
        <fullName evidence="2">formate--tetrahydrofolate ligase</fullName>
        <ecNumber evidence="2">6.3.4.3</ecNumber>
    </recommendedName>
</protein>
<reference evidence="7" key="1">
    <citation type="submission" date="2022-11" db="EMBL/GenBank/DDBJ databases">
        <authorList>
            <person name="Morgan W.R."/>
            <person name="Tartar A."/>
        </authorList>
    </citation>
    <scope>NUCLEOTIDE SEQUENCE</scope>
    <source>
        <strain evidence="7">ARSEF 373</strain>
    </source>
</reference>
<sequence length="584" mass="62362">MMMAKGIYSVHHTKDGYTHGYASTFQRPTMLRRAPRRCLSTLSVTKSWQLQHNTQVDTTRLRQLMQHGKFPSDSDIAACHTPRAIQAIAHDLGILDDELELHGRFKAKINLKILQRLGYGVATQQQQQKAGKYVVVGGITPTPLGEGKTTCALGLVQALNMHLQRPAIACIRQPSQGPIFGIKGGAAGGGFSQVLPMDEFNLHLTGDIHAVTAANNLLAAAIDARMFHERNLTDKTLFNRLVCANRRDAGGSKARFTPSMLNRLRRLGIAETDPLALNGQEQSKFARLSIDPATVAVTRVIDSNDRMLRGIQIGRGVLEKGFTRDTSFEISVASELMAIIALSTSIQDMKARIARMVIAMDTAGQPLTTEDLGVDGALAALLRDAIKPTLMQSLDGSPVLVHAGPFANIAHGNSSVLADQIGVALVGGDGFVITEAGFGADMGVEKFCHIKCRASALQPDCGVIVATVRALKLHGGAPAIVAGKALPLEYTVNRPDLVAAGCCNLHKQIDNMRAFGMPVVVAISPFLGDSEEELETIRSEALRAGADDAVVAHYHTLGGAGAVDLAEAVVRACNKSSSPLLSFL</sequence>
<proteinExistence type="predicted"/>
<name>A0AAV2YUI2_9STRA</name>
<dbReference type="EC" id="6.3.4.3" evidence="2"/>
<keyword evidence="8" id="KW-1185">Reference proteome</keyword>
<dbReference type="Gene3D" id="3.40.50.300">
    <property type="entry name" value="P-loop containing nucleotide triphosphate hydrolases"/>
    <property type="match status" value="2"/>
</dbReference>
<keyword evidence="5" id="KW-0547">Nucleotide-binding</keyword>
<dbReference type="PROSITE" id="PS00722">
    <property type="entry name" value="FTHFS_2"/>
    <property type="match status" value="1"/>
</dbReference>
<gene>
    <name evidence="7" type="ORF">N0F65_009676</name>
</gene>
<dbReference type="FunFam" id="3.40.50.300:FF:000245">
    <property type="entry name" value="C-1-tetrahydrofolate synthase, cytoplasmic"/>
    <property type="match status" value="1"/>
</dbReference>
<dbReference type="Gene3D" id="1.10.8.770">
    <property type="match status" value="1"/>
</dbReference>
<reference evidence="7" key="2">
    <citation type="journal article" date="2023" name="Microbiol Resour">
        <title>Decontamination and Annotation of the Draft Genome Sequence of the Oomycete Lagenidium giganteum ARSEF 373.</title>
        <authorList>
            <person name="Morgan W.R."/>
            <person name="Tartar A."/>
        </authorList>
    </citation>
    <scope>NUCLEOTIDE SEQUENCE</scope>
    <source>
        <strain evidence="7">ARSEF 373</strain>
    </source>
</reference>
<keyword evidence="4" id="KW-0436">Ligase</keyword>
<dbReference type="SUPFAM" id="SSF52540">
    <property type="entry name" value="P-loop containing nucleoside triphosphate hydrolases"/>
    <property type="match status" value="1"/>
</dbReference>
<dbReference type="Pfam" id="PF01268">
    <property type="entry name" value="FTHFS"/>
    <property type="match status" value="1"/>
</dbReference>
<accession>A0AAV2YUI2</accession>
<dbReference type="PROSITE" id="PS00721">
    <property type="entry name" value="FTHFS_1"/>
    <property type="match status" value="1"/>
</dbReference>
<dbReference type="InterPro" id="IPR000559">
    <property type="entry name" value="Formate_THF_ligase"/>
</dbReference>
<dbReference type="InterPro" id="IPR027417">
    <property type="entry name" value="P-loop_NTPase"/>
</dbReference>
<organism evidence="7 8">
    <name type="scientific">Lagenidium giganteum</name>
    <dbReference type="NCBI Taxonomy" id="4803"/>
    <lineage>
        <taxon>Eukaryota</taxon>
        <taxon>Sar</taxon>
        <taxon>Stramenopiles</taxon>
        <taxon>Oomycota</taxon>
        <taxon>Peronosporomycetes</taxon>
        <taxon>Pythiales</taxon>
        <taxon>Pythiaceae</taxon>
    </lineage>
</organism>
<dbReference type="AlphaFoldDB" id="A0AAV2YUI2"/>
<dbReference type="GO" id="GO:0006730">
    <property type="term" value="P:one-carbon metabolic process"/>
    <property type="evidence" value="ECO:0007669"/>
    <property type="project" value="UniProtKB-KW"/>
</dbReference>
<evidence type="ECO:0000256" key="6">
    <source>
        <dbReference type="ARBA" id="ARBA00022840"/>
    </source>
</evidence>
<evidence type="ECO:0000256" key="4">
    <source>
        <dbReference type="ARBA" id="ARBA00022598"/>
    </source>
</evidence>
<comment type="pathway">
    <text evidence="1">One-carbon metabolism; tetrahydrofolate interconversion.</text>
</comment>
<evidence type="ECO:0000256" key="5">
    <source>
        <dbReference type="ARBA" id="ARBA00022741"/>
    </source>
</evidence>
<dbReference type="GO" id="GO:0004329">
    <property type="term" value="F:formate-tetrahydrofolate ligase activity"/>
    <property type="evidence" value="ECO:0007669"/>
    <property type="project" value="UniProtKB-EC"/>
</dbReference>
<dbReference type="GO" id="GO:0005524">
    <property type="term" value="F:ATP binding"/>
    <property type="evidence" value="ECO:0007669"/>
    <property type="project" value="UniProtKB-KW"/>
</dbReference>